<dbReference type="GO" id="GO:0003700">
    <property type="term" value="F:DNA-binding transcription factor activity"/>
    <property type="evidence" value="ECO:0007669"/>
    <property type="project" value="InterPro"/>
</dbReference>
<proteinExistence type="predicted"/>
<dbReference type="PROSITE" id="PS01124">
    <property type="entry name" value="HTH_ARAC_FAMILY_2"/>
    <property type="match status" value="1"/>
</dbReference>
<reference evidence="6 7" key="1">
    <citation type="submission" date="2019-11" db="EMBL/GenBank/DDBJ databases">
        <title>Genome analysis of Rhizobacterium cereale a novel genus and species isolated from maize roots in North Spain.</title>
        <authorList>
            <person name="Menendez E."/>
            <person name="Flores-Felix J.D."/>
            <person name="Ramirez-Bahena M.-H."/>
            <person name="Igual J.M."/>
            <person name="Garcia-Fraile P."/>
            <person name="Peix A."/>
            <person name="Velazquez E."/>
        </authorList>
    </citation>
    <scope>NUCLEOTIDE SEQUENCE [LARGE SCALE GENOMIC DNA]</scope>
    <source>
        <strain evidence="6 7">RZME27</strain>
    </source>
</reference>
<dbReference type="GO" id="GO:0043565">
    <property type="term" value="F:sequence-specific DNA binding"/>
    <property type="evidence" value="ECO:0007669"/>
    <property type="project" value="InterPro"/>
</dbReference>
<feature type="domain" description="HTH araC/xylS-type" evidence="5">
    <location>
        <begin position="225"/>
        <end position="328"/>
    </location>
</feature>
<evidence type="ECO:0000259" key="5">
    <source>
        <dbReference type="PROSITE" id="PS01124"/>
    </source>
</evidence>
<feature type="transmembrane region" description="Helical" evidence="4">
    <location>
        <begin position="59"/>
        <end position="77"/>
    </location>
</feature>
<feature type="transmembrane region" description="Helical" evidence="4">
    <location>
        <begin position="151"/>
        <end position="175"/>
    </location>
</feature>
<gene>
    <name evidence="6" type="ORF">GAO09_01335</name>
</gene>
<dbReference type="PANTHER" id="PTHR43280:SF29">
    <property type="entry name" value="ARAC-FAMILY TRANSCRIPTIONAL REGULATOR"/>
    <property type="match status" value="1"/>
</dbReference>
<feature type="transmembrane region" description="Helical" evidence="4">
    <location>
        <begin position="89"/>
        <end position="106"/>
    </location>
</feature>
<dbReference type="Pfam" id="PF12833">
    <property type="entry name" value="HTH_18"/>
    <property type="match status" value="1"/>
</dbReference>
<dbReference type="EMBL" id="WIXI01000022">
    <property type="protein sequence ID" value="MQY44716.1"/>
    <property type="molecule type" value="Genomic_DNA"/>
</dbReference>
<feature type="transmembrane region" description="Helical" evidence="4">
    <location>
        <begin position="112"/>
        <end position="130"/>
    </location>
</feature>
<feature type="transmembrane region" description="Helical" evidence="4">
    <location>
        <begin position="33"/>
        <end position="53"/>
    </location>
</feature>
<keyword evidence="1" id="KW-0805">Transcription regulation</keyword>
<keyword evidence="3" id="KW-0804">Transcription</keyword>
<feature type="transmembrane region" description="Helical" evidence="4">
    <location>
        <begin position="6"/>
        <end position="26"/>
    </location>
</feature>
<keyword evidence="2" id="KW-0238">DNA-binding</keyword>
<feature type="transmembrane region" description="Helical" evidence="4">
    <location>
        <begin position="181"/>
        <end position="202"/>
    </location>
</feature>
<protein>
    <submittedName>
        <fullName evidence="6">Helix-turn-helix domain-containing protein</fullName>
    </submittedName>
</protein>
<sequence length="355" mass="38631">MLTIPLPFFAGLVFVLTLHLSLKGVALPGTRKIFNVFLALYAAQGIGIGLRFGYGVESLVPLLPVTAACMPPLAYLAFRSLTAMPVERFWVHILPPLAVAISVAFARQFVDLLLFLIFVGYSVALWRITRAGGDEVMAEAALQRMRPAFRAARLTAALMLFFAVSDGALAVYAEFYGNAEVPLAVSVMNLAAIVAVIAYYLWPEMPTSLPRSREERVPDASPEDEAILTLVSAALETLFADENLSLARLARKASLPARDVSAAINRASGLNVSQFVNNRRVAEACRLLDETGKSATTILFEVGFSTKSNFNREFRRVTAKSPRQWKARDRNTSALSGYGVDLVAGTQQVGNIQQS</sequence>
<keyword evidence="4" id="KW-1133">Transmembrane helix</keyword>
<evidence type="ECO:0000256" key="1">
    <source>
        <dbReference type="ARBA" id="ARBA00023015"/>
    </source>
</evidence>
<dbReference type="Proteomes" id="UP000435138">
    <property type="component" value="Unassembled WGS sequence"/>
</dbReference>
<evidence type="ECO:0000256" key="4">
    <source>
        <dbReference type="SAM" id="Phobius"/>
    </source>
</evidence>
<keyword evidence="7" id="KW-1185">Reference proteome</keyword>
<dbReference type="SMART" id="SM00342">
    <property type="entry name" value="HTH_ARAC"/>
    <property type="match status" value="1"/>
</dbReference>
<organism evidence="6 7">
    <name type="scientific">Endobacterium cereale</name>
    <dbReference type="NCBI Taxonomy" id="2663029"/>
    <lineage>
        <taxon>Bacteria</taxon>
        <taxon>Pseudomonadati</taxon>
        <taxon>Pseudomonadota</taxon>
        <taxon>Alphaproteobacteria</taxon>
        <taxon>Hyphomicrobiales</taxon>
        <taxon>Rhizobiaceae</taxon>
        <taxon>Endobacterium</taxon>
    </lineage>
</organism>
<keyword evidence="4" id="KW-0812">Transmembrane</keyword>
<evidence type="ECO:0000313" key="7">
    <source>
        <dbReference type="Proteomes" id="UP000435138"/>
    </source>
</evidence>
<dbReference type="SUPFAM" id="SSF46689">
    <property type="entry name" value="Homeodomain-like"/>
    <property type="match status" value="1"/>
</dbReference>
<dbReference type="InterPro" id="IPR018060">
    <property type="entry name" value="HTH_AraC"/>
</dbReference>
<dbReference type="PANTHER" id="PTHR43280">
    <property type="entry name" value="ARAC-FAMILY TRANSCRIPTIONAL REGULATOR"/>
    <property type="match status" value="1"/>
</dbReference>
<dbReference type="AlphaFoldDB" id="A0A6A8A624"/>
<accession>A0A6A8A624</accession>
<keyword evidence="4" id="KW-0472">Membrane</keyword>
<dbReference type="RefSeq" id="WP_153352265.1">
    <property type="nucleotide sequence ID" value="NZ_JAYKOO010000003.1"/>
</dbReference>
<evidence type="ECO:0000256" key="2">
    <source>
        <dbReference type="ARBA" id="ARBA00023125"/>
    </source>
</evidence>
<evidence type="ECO:0000256" key="3">
    <source>
        <dbReference type="ARBA" id="ARBA00023163"/>
    </source>
</evidence>
<dbReference type="InterPro" id="IPR009057">
    <property type="entry name" value="Homeodomain-like_sf"/>
</dbReference>
<dbReference type="Gene3D" id="1.10.10.60">
    <property type="entry name" value="Homeodomain-like"/>
    <property type="match status" value="1"/>
</dbReference>
<comment type="caution">
    <text evidence="6">The sequence shown here is derived from an EMBL/GenBank/DDBJ whole genome shotgun (WGS) entry which is preliminary data.</text>
</comment>
<evidence type="ECO:0000313" key="6">
    <source>
        <dbReference type="EMBL" id="MQY44716.1"/>
    </source>
</evidence>
<name>A0A6A8A624_9HYPH</name>